<dbReference type="PANTHER" id="PTHR18834:SF2">
    <property type="entry name" value="STEROID RECEPTOR RNA ACTIVATOR 1"/>
    <property type="match status" value="1"/>
</dbReference>
<evidence type="ECO:0000313" key="4">
    <source>
        <dbReference type="Proteomes" id="UP000440578"/>
    </source>
</evidence>
<evidence type="ECO:0000256" key="1">
    <source>
        <dbReference type="SAM" id="MobiDB-lite"/>
    </source>
</evidence>
<feature type="domain" description="SRA1/Sec31" evidence="2">
    <location>
        <begin position="115"/>
        <end position="240"/>
    </location>
</feature>
<accession>A0A6A4WP91</accession>
<reference evidence="3 4" key="1">
    <citation type="submission" date="2019-07" db="EMBL/GenBank/DDBJ databases">
        <title>Draft genome assembly of a fouling barnacle, Amphibalanus amphitrite (Darwin, 1854): The first reference genome for Thecostraca.</title>
        <authorList>
            <person name="Kim W."/>
        </authorList>
    </citation>
    <scope>NUCLEOTIDE SEQUENCE [LARGE SCALE GENOMIC DNA]</scope>
    <source>
        <strain evidence="3">SNU_AA5</strain>
        <tissue evidence="3">Soma without cirri and trophi</tissue>
    </source>
</reference>
<dbReference type="AlphaFoldDB" id="A0A6A4WP91"/>
<dbReference type="EMBL" id="VIIS01000742">
    <property type="protein sequence ID" value="KAF0305550.1"/>
    <property type="molecule type" value="Genomic_DNA"/>
</dbReference>
<dbReference type="Pfam" id="PF07304">
    <property type="entry name" value="SRA1"/>
    <property type="match status" value="1"/>
</dbReference>
<dbReference type="InterPro" id="IPR040243">
    <property type="entry name" value="Steroid_recept_RNA_1"/>
</dbReference>
<feature type="region of interest" description="Disordered" evidence="1">
    <location>
        <begin position="249"/>
        <end position="277"/>
    </location>
</feature>
<feature type="compositionally biased region" description="Pro residues" evidence="1">
    <location>
        <begin position="61"/>
        <end position="137"/>
    </location>
</feature>
<keyword evidence="3" id="KW-0675">Receptor</keyword>
<dbReference type="PANTHER" id="PTHR18834">
    <property type="entry name" value="STEROID RECEPTOR RNA ACTIVATOR 1"/>
    <property type="match status" value="1"/>
</dbReference>
<sequence>MRRIHWISGNHDKAWNDPPVFAYDAASAAQAKQKRTPLNKRVAFPVTGTAGQGSPLLSGQGPPPMAPGQGPPPLRPGQGPPPMASGQAPPPMLPGQAPPPMLPGQAPPPMLPGQGPPPMLPGQGPPPTAPGQGPPPKSSGEEAPVLSAAEIKAKLLSILDGLDQIEAKLKDDITLRVDVICCVLDADRLSAPVQQRLSQLVNALSEGSVETADRLQRSLMVDYPGECGSWMPGIRQLIVQLSPATAGVTPGVTPDVTPVVTPGEGPATDPSADAPES</sequence>
<gene>
    <name evidence="3" type="primary">Sra1</name>
    <name evidence="3" type="ORF">FJT64_022800</name>
</gene>
<feature type="compositionally biased region" description="Low complexity" evidence="1">
    <location>
        <begin position="249"/>
        <end position="266"/>
    </location>
</feature>
<comment type="caution">
    <text evidence="3">The sequence shown here is derived from an EMBL/GenBank/DDBJ whole genome shotgun (WGS) entry which is preliminary data.</text>
</comment>
<feature type="region of interest" description="Disordered" evidence="1">
    <location>
        <begin position="30"/>
        <end position="144"/>
    </location>
</feature>
<dbReference type="InterPro" id="IPR009917">
    <property type="entry name" value="SRA1/Sec31"/>
</dbReference>
<protein>
    <submittedName>
        <fullName evidence="3">Steroid receptor RNA activator 1</fullName>
    </submittedName>
</protein>
<dbReference type="Gene3D" id="1.20.940.10">
    <property type="entry name" value="Functional domain of the splicing factor Prp18"/>
    <property type="match status" value="1"/>
</dbReference>
<dbReference type="GO" id="GO:0003713">
    <property type="term" value="F:transcription coactivator activity"/>
    <property type="evidence" value="ECO:0007669"/>
    <property type="project" value="InterPro"/>
</dbReference>
<proteinExistence type="predicted"/>
<dbReference type="Proteomes" id="UP000440578">
    <property type="component" value="Unassembled WGS sequence"/>
</dbReference>
<dbReference type="GO" id="GO:0005634">
    <property type="term" value="C:nucleus"/>
    <property type="evidence" value="ECO:0007669"/>
    <property type="project" value="TreeGrafter"/>
</dbReference>
<evidence type="ECO:0000313" key="3">
    <source>
        <dbReference type="EMBL" id="KAF0305550.1"/>
    </source>
</evidence>
<dbReference type="GO" id="GO:0006357">
    <property type="term" value="P:regulation of transcription by RNA polymerase II"/>
    <property type="evidence" value="ECO:0007669"/>
    <property type="project" value="InterPro"/>
</dbReference>
<evidence type="ECO:0000259" key="2">
    <source>
        <dbReference type="Pfam" id="PF07304"/>
    </source>
</evidence>
<dbReference type="OrthoDB" id="5982138at2759"/>
<keyword evidence="4" id="KW-1185">Reference proteome</keyword>
<organism evidence="3 4">
    <name type="scientific">Amphibalanus amphitrite</name>
    <name type="common">Striped barnacle</name>
    <name type="synonym">Balanus amphitrite</name>
    <dbReference type="NCBI Taxonomy" id="1232801"/>
    <lineage>
        <taxon>Eukaryota</taxon>
        <taxon>Metazoa</taxon>
        <taxon>Ecdysozoa</taxon>
        <taxon>Arthropoda</taxon>
        <taxon>Crustacea</taxon>
        <taxon>Multicrustacea</taxon>
        <taxon>Cirripedia</taxon>
        <taxon>Thoracica</taxon>
        <taxon>Thoracicalcarea</taxon>
        <taxon>Balanomorpha</taxon>
        <taxon>Balanoidea</taxon>
        <taxon>Balanidae</taxon>
        <taxon>Amphibalaninae</taxon>
        <taxon>Amphibalanus</taxon>
    </lineage>
</organism>
<name>A0A6A4WP91_AMPAM</name>